<comment type="caution">
    <text evidence="1">The sequence shown here is derived from an EMBL/GenBank/DDBJ whole genome shotgun (WGS) entry which is preliminary data.</text>
</comment>
<gene>
    <name evidence="1" type="ORF">EB837_16865</name>
</gene>
<dbReference type="EMBL" id="RHFN01000019">
    <property type="protein sequence ID" value="ROU12175.1"/>
    <property type="molecule type" value="Genomic_DNA"/>
</dbReference>
<sequence length="707" mass="79109">MTTVHAVMDWLATERHAHPALDDDADALLIRLLALDAQQQTHQQAIARRASIALFGHSQPSKAHLLRTLCGSGEGRLTVQSGSKTLDYFSHINPGHSLTQMALRFSRDQSTPDDAFPLRLKLISEAELVQLFITHAWQRGDVRPPDSSVIAQRLRGWQSLRQPQPVPGLTATDIATISRFWRDTLPTAFQQIDDALWYQFAHLLPSLDLSARARAWSLLWGEQQELTQQWLTLAHTLHQLGNRREVMAPLSLLVDAFALPMDAFLTPGGETDDAVLVHPLTHDGYQNAVSVPVTTLAQLTLELVLSTEHGVLDNVDIIDIPVPPRDEASPLWACKCRWLLDYYRQQQQPDILLTCNATAQRTAIPDTAKTLLRWVTETQPVQENKLPGLVWAITPEDDRFVHKRHFDEAIQQLVGKPGQHWGTLQALDHSSLQRLIEWLSQASQSELRQRRFAAMATARQQQLRTLCQPLLAPAQPDTGKVEAMIRELQTHAARHGELLESLLPELAAFDALCQVQQQREEKVSGLFNDAVDLFAAPESVMENTLVHQDHGSQAYALWCKHLRQWSRQPHALLSADSQQQLALSLLVASQRLALAQQLRRASAEQQAGAAQLRAIIGNFINWLGYAEQPVSQRPASRIAKGEAIFSLPAAPSRVRLTQLGEQPVHAATRYVYDWLVALYARSTEPGEAVNPLALNRDAQQTLQTILR</sequence>
<reference evidence="1 2" key="1">
    <citation type="submission" date="2018-10" db="EMBL/GenBank/DDBJ databases">
        <title>Horizontal transference of carbapenem resistance between Klebsiella pneumoniae and Kluyvera ascorbata during abdominal infection: a case report.</title>
        <authorList>
            <person name="Raro O.H.F."/>
            <person name="Lima-Morales D."/>
            <person name="Barth A.L."/>
            <person name="Paim T.G.S."/>
            <person name="Mott M.P."/>
            <person name="Riche C.V.W."/>
            <person name="Teixeira U.F."/>
            <person name="Waechter F."/>
            <person name="Dias C.A.G."/>
        </authorList>
    </citation>
    <scope>NUCLEOTIDE SEQUENCE [LARGE SCALE GENOMIC DNA]</scope>
    <source>
        <strain evidence="1 2">OT2</strain>
    </source>
</reference>
<evidence type="ECO:0000313" key="2">
    <source>
        <dbReference type="Proteomes" id="UP000268051"/>
    </source>
</evidence>
<evidence type="ECO:0000313" key="1">
    <source>
        <dbReference type="EMBL" id="ROU12175.1"/>
    </source>
</evidence>
<accession>A0A3N2RXM8</accession>
<dbReference type="OrthoDB" id="1060501at2"/>
<dbReference type="InterPro" id="IPR017030">
    <property type="entry name" value="Vir_effector_SfrC"/>
</dbReference>
<dbReference type="PIRSF" id="PIRSF034586">
    <property type="entry name" value="Vir_effector_SfrC"/>
    <property type="match status" value="1"/>
</dbReference>
<dbReference type="RefSeq" id="WP_123651969.1">
    <property type="nucleotide sequence ID" value="NZ_RHFN01000019.1"/>
</dbReference>
<dbReference type="AlphaFoldDB" id="A0A3N2RXM8"/>
<proteinExistence type="predicted"/>
<protein>
    <submittedName>
        <fullName evidence="1">Virulence effector SrfC</fullName>
    </submittedName>
</protein>
<organism evidence="1 2">
    <name type="scientific">Kluyvera ascorbata</name>
    <dbReference type="NCBI Taxonomy" id="51288"/>
    <lineage>
        <taxon>Bacteria</taxon>
        <taxon>Pseudomonadati</taxon>
        <taxon>Pseudomonadota</taxon>
        <taxon>Gammaproteobacteria</taxon>
        <taxon>Enterobacterales</taxon>
        <taxon>Enterobacteriaceae</taxon>
        <taxon>Kluyvera</taxon>
    </lineage>
</organism>
<dbReference type="Pfam" id="PF10139">
    <property type="entry name" value="Virul_Fac"/>
    <property type="match status" value="2"/>
</dbReference>
<dbReference type="Proteomes" id="UP000268051">
    <property type="component" value="Unassembled WGS sequence"/>
</dbReference>
<name>A0A3N2RXM8_9ENTR</name>